<reference evidence="1" key="1">
    <citation type="submission" date="2018-05" db="EMBL/GenBank/DDBJ databases">
        <authorList>
            <person name="Lanie J.A."/>
            <person name="Ng W.-L."/>
            <person name="Kazmierczak K.M."/>
            <person name="Andrzejewski T.M."/>
            <person name="Davidsen T.M."/>
            <person name="Wayne K.J."/>
            <person name="Tettelin H."/>
            <person name="Glass J.I."/>
            <person name="Rusch D."/>
            <person name="Podicherti R."/>
            <person name="Tsui H.-C.T."/>
            <person name="Winkler M.E."/>
        </authorList>
    </citation>
    <scope>NUCLEOTIDE SEQUENCE</scope>
</reference>
<dbReference type="EMBL" id="UINC01105593">
    <property type="protein sequence ID" value="SVC69641.1"/>
    <property type="molecule type" value="Genomic_DNA"/>
</dbReference>
<protein>
    <submittedName>
        <fullName evidence="1">Uncharacterized protein</fullName>
    </submittedName>
</protein>
<accession>A0A382PCN1</accession>
<gene>
    <name evidence="1" type="ORF">METZ01_LOCUS322495</name>
</gene>
<organism evidence="1">
    <name type="scientific">marine metagenome</name>
    <dbReference type="NCBI Taxonomy" id="408172"/>
    <lineage>
        <taxon>unclassified sequences</taxon>
        <taxon>metagenomes</taxon>
        <taxon>ecological metagenomes</taxon>
    </lineage>
</organism>
<dbReference type="AlphaFoldDB" id="A0A382PCN1"/>
<evidence type="ECO:0000313" key="1">
    <source>
        <dbReference type="EMBL" id="SVC69641.1"/>
    </source>
</evidence>
<name>A0A382PCN1_9ZZZZ</name>
<proteinExistence type="predicted"/>
<sequence length="41" mass="4550">MSIVTMAKARIEVIGDINQWLILSDIWCTITSTLGNLNVSE</sequence>